<dbReference type="GO" id="GO:0016836">
    <property type="term" value="F:hydro-lyase activity"/>
    <property type="evidence" value="ECO:0007669"/>
    <property type="project" value="UniProtKB-ARBA"/>
</dbReference>
<dbReference type="eggNOG" id="KOG0805">
    <property type="taxonomic scope" value="Eukaryota"/>
</dbReference>
<sequence>MPPTLSPPSKVTVAVTQAEPVWLNLEATVDKTCKIISEAAKNGAQLVAFPEVWIPGYPAWIWNRPVDPDLMTRYIQNSMRLNSDQMGRIRECAAEHNIVVVLGFSQNDHDSLYISQAIIDATGEIKVLRKKMKPTHMERTVFGDSFGDCLDNVADTAVGRVGALNCWEHLQPLLKYHTYSQREQIHVAAWPPLNTEAPEGGLESMTGKGLAAVSQVYAMESASFVLHSTSVISQAGVDLMKTGDGDWMNAPGGGSSAIFGPDGKKLTADLPDTEEGILYATIDLDDILRSKAFIDVCGHYSRPDLLWLGVDKQIKRHVRFLRPENHDSDAC</sequence>
<dbReference type="AlphaFoldDB" id="A0A0A2VC39"/>
<dbReference type="InterPro" id="IPR003010">
    <property type="entry name" value="C-N_Hydrolase"/>
</dbReference>
<accession>A0A0A2VC39</accession>
<dbReference type="PANTHER" id="PTHR46044">
    <property type="entry name" value="NITRILASE"/>
    <property type="match status" value="1"/>
</dbReference>
<evidence type="ECO:0000256" key="5">
    <source>
        <dbReference type="PROSITE-ProRule" id="PRU10139"/>
    </source>
</evidence>
<feature type="domain" description="CN hydrolase" evidence="6">
    <location>
        <begin position="11"/>
        <end position="284"/>
    </location>
</feature>
<dbReference type="InterPro" id="IPR036526">
    <property type="entry name" value="C-N_Hydrolase_sf"/>
</dbReference>
<evidence type="ECO:0000313" key="7">
    <source>
        <dbReference type="EMBL" id="KGQ05088.1"/>
    </source>
</evidence>
<dbReference type="Proteomes" id="UP000030106">
    <property type="component" value="Unassembled WGS sequence"/>
</dbReference>
<gene>
    <name evidence="7" type="ORF">BBAD15_g9666</name>
</gene>
<dbReference type="SUPFAM" id="SSF56317">
    <property type="entry name" value="Carbon-nitrogen hydrolase"/>
    <property type="match status" value="1"/>
</dbReference>
<dbReference type="PANTHER" id="PTHR46044:SF14">
    <property type="entry name" value="ARYLACETONITRILASE"/>
    <property type="match status" value="1"/>
</dbReference>
<evidence type="ECO:0000259" key="6">
    <source>
        <dbReference type="PROSITE" id="PS50263"/>
    </source>
</evidence>
<evidence type="ECO:0000256" key="2">
    <source>
        <dbReference type="ARBA" id="ARBA00022801"/>
    </source>
</evidence>
<dbReference type="OrthoDB" id="10250282at2759"/>
<keyword evidence="2" id="KW-0378">Hydrolase</keyword>
<comment type="caution">
    <text evidence="7">The sequence shown here is derived from an EMBL/GenBank/DDBJ whole genome shotgun (WGS) entry which is preliminary data.</text>
</comment>
<dbReference type="GO" id="GO:0000257">
    <property type="term" value="F:nitrilase activity"/>
    <property type="evidence" value="ECO:0007669"/>
    <property type="project" value="UniProtKB-EC"/>
</dbReference>
<dbReference type="PROSITE" id="PS00921">
    <property type="entry name" value="NITRIL_CHT_2"/>
    <property type="match status" value="1"/>
</dbReference>
<dbReference type="EC" id="3.5.5.1" evidence="4"/>
<evidence type="ECO:0000256" key="3">
    <source>
        <dbReference type="ARBA" id="ARBA00036406"/>
    </source>
</evidence>
<dbReference type="EMBL" id="ANFO01000976">
    <property type="protein sequence ID" value="KGQ05088.1"/>
    <property type="molecule type" value="Genomic_DNA"/>
</dbReference>
<evidence type="ECO:0000313" key="8">
    <source>
        <dbReference type="Proteomes" id="UP000030106"/>
    </source>
</evidence>
<dbReference type="STRING" id="1245745.A0A0A2VC39"/>
<comment type="catalytic activity">
    <reaction evidence="3">
        <text>a nitrile + 2 H2O = a carboxylate + NH4(+)</text>
        <dbReference type="Rhea" id="RHEA:21724"/>
        <dbReference type="ChEBI" id="CHEBI:15377"/>
        <dbReference type="ChEBI" id="CHEBI:18379"/>
        <dbReference type="ChEBI" id="CHEBI:28938"/>
        <dbReference type="ChEBI" id="CHEBI:29067"/>
        <dbReference type="EC" id="3.5.5.1"/>
    </reaction>
</comment>
<name>A0A0A2VC39_BEABA</name>
<reference evidence="7 8" key="1">
    <citation type="submission" date="2012-10" db="EMBL/GenBank/DDBJ databases">
        <title>Genome sequencing and analysis of entomopathogenic fungi Beauveria bassiana D1-5.</title>
        <authorList>
            <person name="Li Q."/>
            <person name="Wang L."/>
            <person name="Zhang Z."/>
            <person name="Wang Q."/>
            <person name="Ren J."/>
            <person name="Wang M."/>
            <person name="Xu W."/>
            <person name="Wang J."/>
            <person name="Lu Y."/>
            <person name="Du Q."/>
            <person name="Sun Z."/>
        </authorList>
    </citation>
    <scope>NUCLEOTIDE SEQUENCE [LARGE SCALE GENOMIC DNA]</scope>
    <source>
        <strain evidence="7 8">D1-5</strain>
    </source>
</reference>
<dbReference type="CDD" id="cd07564">
    <property type="entry name" value="nitrilases_CHs"/>
    <property type="match status" value="1"/>
</dbReference>
<dbReference type="Pfam" id="PF00795">
    <property type="entry name" value="CN_hydrolase"/>
    <property type="match status" value="1"/>
</dbReference>
<dbReference type="PROSITE" id="PS00920">
    <property type="entry name" value="NITRIL_CHT_1"/>
    <property type="match status" value="1"/>
</dbReference>
<evidence type="ECO:0000256" key="4">
    <source>
        <dbReference type="ARBA" id="ARBA00039045"/>
    </source>
</evidence>
<dbReference type="InterPro" id="IPR000132">
    <property type="entry name" value="Nitrilase/CN_hydratase_CS"/>
</dbReference>
<evidence type="ECO:0000256" key="1">
    <source>
        <dbReference type="ARBA" id="ARBA00008129"/>
    </source>
</evidence>
<proteinExistence type="inferred from homology"/>
<dbReference type="PROSITE" id="PS50263">
    <property type="entry name" value="CN_HYDROLASE"/>
    <property type="match status" value="1"/>
</dbReference>
<comment type="similarity">
    <text evidence="1">Belongs to the carbon-nitrogen hydrolase superfamily. Nitrilase family.</text>
</comment>
<organism evidence="7 8">
    <name type="scientific">Beauveria bassiana D1-5</name>
    <dbReference type="NCBI Taxonomy" id="1245745"/>
    <lineage>
        <taxon>Eukaryota</taxon>
        <taxon>Fungi</taxon>
        <taxon>Dikarya</taxon>
        <taxon>Ascomycota</taxon>
        <taxon>Pezizomycotina</taxon>
        <taxon>Sordariomycetes</taxon>
        <taxon>Hypocreomycetidae</taxon>
        <taxon>Hypocreales</taxon>
        <taxon>Cordycipitaceae</taxon>
        <taxon>Beauveria</taxon>
    </lineage>
</organism>
<dbReference type="Gene3D" id="3.60.110.10">
    <property type="entry name" value="Carbon-nitrogen hydrolase"/>
    <property type="match status" value="1"/>
</dbReference>
<feature type="active site" description="Proton acceptor" evidence="5">
    <location>
        <position position="51"/>
    </location>
</feature>
<dbReference type="FunFam" id="3.60.110.10:FF:000011">
    <property type="entry name" value="Cyanide hydratase"/>
    <property type="match status" value="1"/>
</dbReference>
<dbReference type="InterPro" id="IPR044149">
    <property type="entry name" value="Nitrilases_CHs"/>
</dbReference>
<dbReference type="HOGENOM" id="CLU_030130_6_0_1"/>
<protein>
    <recommendedName>
        <fullName evidence="4">nitrilase</fullName>
        <ecNumber evidence="4">3.5.5.1</ecNumber>
    </recommendedName>
</protein>